<dbReference type="Proteomes" id="UP000315344">
    <property type="component" value="Unassembled WGS sequence"/>
</dbReference>
<dbReference type="PANTHER" id="PTHR36251">
    <property type="entry name" value="FELS-1 PROPHAGE HOST SPECIFICITY PROTEIN-RELATED"/>
    <property type="match status" value="1"/>
</dbReference>
<dbReference type="InterPro" id="IPR015406">
    <property type="entry name" value="GpJ_CSF"/>
</dbReference>
<organism evidence="2 3">
    <name type="scientific">Paracoccus denitrificans</name>
    <dbReference type="NCBI Taxonomy" id="266"/>
    <lineage>
        <taxon>Bacteria</taxon>
        <taxon>Pseudomonadati</taxon>
        <taxon>Pseudomonadota</taxon>
        <taxon>Alphaproteobacteria</taxon>
        <taxon>Rhodobacterales</taxon>
        <taxon>Paracoccaceae</taxon>
        <taxon>Paracoccus</taxon>
    </lineage>
</organism>
<proteinExistence type="predicted"/>
<protein>
    <recommendedName>
        <fullName evidence="1">Tip attachment protein J central straight fiber domain-containing protein</fullName>
    </recommendedName>
</protein>
<dbReference type="AlphaFoldDB" id="A0A533I5R7"/>
<comment type="caution">
    <text evidence="2">The sequence shown here is derived from an EMBL/GenBank/DDBJ whole genome shotgun (WGS) entry which is preliminary data.</text>
</comment>
<reference evidence="2 3" key="1">
    <citation type="journal article" date="2017" name="Nat. Commun.">
        <title>In situ click chemistry generation of cyclooxygenase-2 inhibitors.</title>
        <authorList>
            <person name="Bhardwaj A."/>
            <person name="Kaur J."/>
            <person name="Wuest M."/>
            <person name="Wuest F."/>
        </authorList>
    </citation>
    <scope>NUCLEOTIDE SEQUENCE [LARGE SCALE GENOMIC DNA]</scope>
    <source>
        <strain evidence="2">S2_012_000_R3_94</strain>
    </source>
</reference>
<accession>A0A533I5R7</accession>
<name>A0A533I5R7_PARDE</name>
<dbReference type="InterPro" id="IPR053171">
    <property type="entry name" value="Viral_Tip_Attach_Protein"/>
</dbReference>
<gene>
    <name evidence="2" type="ORF">DI616_15610</name>
</gene>
<evidence type="ECO:0000313" key="3">
    <source>
        <dbReference type="Proteomes" id="UP000315344"/>
    </source>
</evidence>
<dbReference type="Pfam" id="PF09327">
    <property type="entry name" value="Phage_Tail_Tip"/>
    <property type="match status" value="1"/>
</dbReference>
<dbReference type="PANTHER" id="PTHR36251:SF2">
    <property type="entry name" value="GIFSY-2 PROPHAGE HOST SPECIFICITY PROTEIN J, PHAGE LAMBDA"/>
    <property type="match status" value="1"/>
</dbReference>
<evidence type="ECO:0000259" key="1">
    <source>
        <dbReference type="Pfam" id="PF09327"/>
    </source>
</evidence>
<sequence>MAEINQVCSLNANGTVTCGTGGWVGPLPGDPSTSDVYITATPAFGGIDVNITWPQINPEAVAYVQLFRSLLPDPVSAAMHAQFKGTFYHDAIDNPLKPTYYYWVKIMSVHGTLSDMIGPAWAQPKPRIKQMIEELTGKIDNGMLAQTLKQDIDQITLNKLGIDQELIDRAANDDALGVRITTVGAHSGETRALLQEEVLARTSQGEAFVSTVNTLYSKLNGNIAAVQTTTTAALTKMGGRIDGLASQITQVETEVNGNIAQSMQQMRTEIAVVDGKVTNIGALWTAQVNVNGLIGGFGVYNDGRTVEAGFDVDRFWVGRTGANKRKPFIIENDVTYIDDAAINKLTFSKLRDEAGTFIVANGKIQAQYLEVDKLVANEARSLNYVPNTSGWALKKDGTVEINGNVPGAGRLSITNTQIIIYYPNGLKATAMGVDI</sequence>
<dbReference type="EMBL" id="VAFL01000015">
    <property type="protein sequence ID" value="TKW65152.1"/>
    <property type="molecule type" value="Genomic_DNA"/>
</dbReference>
<evidence type="ECO:0000313" key="2">
    <source>
        <dbReference type="EMBL" id="TKW65152.1"/>
    </source>
</evidence>
<feature type="domain" description="Tip attachment protein J central straight fiber" evidence="1">
    <location>
        <begin position="263"/>
        <end position="406"/>
    </location>
</feature>